<evidence type="ECO:0000313" key="2">
    <source>
        <dbReference type="EMBL" id="JAT56981.1"/>
    </source>
</evidence>
<feature type="non-terminal residue" evidence="2">
    <location>
        <position position="236"/>
    </location>
</feature>
<keyword evidence="1" id="KW-0732">Signal</keyword>
<dbReference type="AlphaFoldDB" id="A0A1D1YQS6"/>
<reference evidence="2" key="1">
    <citation type="submission" date="2015-07" db="EMBL/GenBank/DDBJ databases">
        <title>Transcriptome Assembly of Anthurium amnicola.</title>
        <authorList>
            <person name="Suzuki J."/>
        </authorList>
    </citation>
    <scope>NUCLEOTIDE SEQUENCE</scope>
</reference>
<accession>A0A1D1YQS6</accession>
<dbReference type="EMBL" id="GDJX01010955">
    <property type="protein sequence ID" value="JAT56981.1"/>
    <property type="molecule type" value="Transcribed_RNA"/>
</dbReference>
<feature type="non-terminal residue" evidence="2">
    <location>
        <position position="1"/>
    </location>
</feature>
<feature type="chain" id="PRO_5008900421" evidence="1">
    <location>
        <begin position="17"/>
        <end position="236"/>
    </location>
</feature>
<proteinExistence type="predicted"/>
<feature type="signal peptide" evidence="1">
    <location>
        <begin position="1"/>
        <end position="16"/>
    </location>
</feature>
<keyword evidence="2" id="KW-0675">Receptor</keyword>
<sequence length="236" mass="26476">AMQVFAAVLALAAVAAANVAVEPVLVDAMKTINLYGYMHMPGNSMEMGGMKQIFDGPVMTAFRDGDKMNAYLLSSGFKNFMTLDENAVAPLVKYILDGKKKAFLYLSAAKHLNLAGLSLPVRDLITPSYNLGIAAERFAPYPYVLIVDFDEIKDLKEFKDLVEFGIFQVEKEGLVIVKDFFKVPQSRSFGALFAEKDFDFVQPYTNKGLFRELAYPEKEIVRGYVKPYYTEKDIVR</sequence>
<gene>
    <name evidence="2" type="primary">PKDREJ</name>
    <name evidence="2" type="ORF">g.52852</name>
</gene>
<evidence type="ECO:0000256" key="1">
    <source>
        <dbReference type="SAM" id="SignalP"/>
    </source>
</evidence>
<protein>
    <submittedName>
        <fullName evidence="2">Polycystic kidney disease and receptor for egg jelly-related protein</fullName>
    </submittedName>
</protein>
<name>A0A1D1YQS6_9ARAE</name>
<organism evidence="2">
    <name type="scientific">Anthurium amnicola</name>
    <dbReference type="NCBI Taxonomy" id="1678845"/>
    <lineage>
        <taxon>Eukaryota</taxon>
        <taxon>Viridiplantae</taxon>
        <taxon>Streptophyta</taxon>
        <taxon>Embryophyta</taxon>
        <taxon>Tracheophyta</taxon>
        <taxon>Spermatophyta</taxon>
        <taxon>Magnoliopsida</taxon>
        <taxon>Liliopsida</taxon>
        <taxon>Araceae</taxon>
        <taxon>Pothoideae</taxon>
        <taxon>Potheae</taxon>
        <taxon>Anthurium</taxon>
    </lineage>
</organism>